<protein>
    <submittedName>
        <fullName evidence="2">Uncharacterized protein LOC142162967</fullName>
    </submittedName>
</protein>
<sequence length="281" mass="31738">MKDLWDELDILAPLPSCDYEKSRPYVDNLVRQRLLQFLMGLNESYSKIRSNILQRRPVLAVNQAYSAAVQEESRRALGEVETNKDPLTMLAGRGQMFKGKKPGLIYEHCGYKGHLKDNCYKIIGYPADFKSKKKGQPGGYKPCANNVNAEGEANVKVQILGSFMTEEHYKYLVNLLTKSSIGEGSVAATSSSNMAGTMSLLSSISNNRVYDWIMDICASHHIAFCKEVLESLKEIEVSKLTKELFYLAAFYLDFCMFQGLYNDYVLGIGREDSGLYILRRE</sequence>
<evidence type="ECO:0000313" key="1">
    <source>
        <dbReference type="Proteomes" id="UP000790787"/>
    </source>
</evidence>
<evidence type="ECO:0000313" key="2">
    <source>
        <dbReference type="RefSeq" id="XP_075076299.1"/>
    </source>
</evidence>
<name>A0AC58RUD8_TOBAC</name>
<dbReference type="Proteomes" id="UP000790787">
    <property type="component" value="Chromosome 8"/>
</dbReference>
<reference evidence="2" key="2">
    <citation type="submission" date="2025-08" db="UniProtKB">
        <authorList>
            <consortium name="RefSeq"/>
        </authorList>
    </citation>
    <scope>IDENTIFICATION</scope>
    <source>
        <tissue evidence="2">Leaf</tissue>
    </source>
</reference>
<gene>
    <name evidence="2" type="primary">LOC142162967</name>
</gene>
<organism evidence="1 2">
    <name type="scientific">Nicotiana tabacum</name>
    <name type="common">Common tobacco</name>
    <dbReference type="NCBI Taxonomy" id="4097"/>
    <lineage>
        <taxon>Eukaryota</taxon>
        <taxon>Viridiplantae</taxon>
        <taxon>Streptophyta</taxon>
        <taxon>Embryophyta</taxon>
        <taxon>Tracheophyta</taxon>
        <taxon>Spermatophyta</taxon>
        <taxon>Magnoliopsida</taxon>
        <taxon>eudicotyledons</taxon>
        <taxon>Gunneridae</taxon>
        <taxon>Pentapetalae</taxon>
        <taxon>asterids</taxon>
        <taxon>lamiids</taxon>
        <taxon>Solanales</taxon>
        <taxon>Solanaceae</taxon>
        <taxon>Nicotianoideae</taxon>
        <taxon>Nicotianeae</taxon>
        <taxon>Nicotiana</taxon>
    </lineage>
</organism>
<reference evidence="1" key="1">
    <citation type="journal article" date="2014" name="Nat. Commun.">
        <title>The tobacco genome sequence and its comparison with those of tomato and potato.</title>
        <authorList>
            <person name="Sierro N."/>
            <person name="Battey J.N."/>
            <person name="Ouadi S."/>
            <person name="Bakaher N."/>
            <person name="Bovet L."/>
            <person name="Willig A."/>
            <person name="Goepfert S."/>
            <person name="Peitsch M.C."/>
            <person name="Ivanov N.V."/>
        </authorList>
    </citation>
    <scope>NUCLEOTIDE SEQUENCE [LARGE SCALE GENOMIC DNA]</scope>
</reference>
<keyword evidence="1" id="KW-1185">Reference proteome</keyword>
<dbReference type="RefSeq" id="XP_075076299.1">
    <property type="nucleotide sequence ID" value="XM_075220198.1"/>
</dbReference>
<accession>A0AC58RUD8</accession>
<proteinExistence type="predicted"/>